<evidence type="ECO:0008006" key="3">
    <source>
        <dbReference type="Google" id="ProtNLM"/>
    </source>
</evidence>
<comment type="caution">
    <text evidence="1">The sequence shown here is derived from an EMBL/GenBank/DDBJ whole genome shotgun (WGS) entry which is preliminary data.</text>
</comment>
<protein>
    <recommendedName>
        <fullName evidence="3">Nuclease HARBI1</fullName>
    </recommendedName>
</protein>
<evidence type="ECO:0000313" key="1">
    <source>
        <dbReference type="EMBL" id="KAJ8878280.1"/>
    </source>
</evidence>
<proteinExistence type="predicted"/>
<evidence type="ECO:0000313" key="2">
    <source>
        <dbReference type="Proteomes" id="UP001159363"/>
    </source>
</evidence>
<organism evidence="1 2">
    <name type="scientific">Dryococelus australis</name>
    <dbReference type="NCBI Taxonomy" id="614101"/>
    <lineage>
        <taxon>Eukaryota</taxon>
        <taxon>Metazoa</taxon>
        <taxon>Ecdysozoa</taxon>
        <taxon>Arthropoda</taxon>
        <taxon>Hexapoda</taxon>
        <taxon>Insecta</taxon>
        <taxon>Pterygota</taxon>
        <taxon>Neoptera</taxon>
        <taxon>Polyneoptera</taxon>
        <taxon>Phasmatodea</taxon>
        <taxon>Verophasmatodea</taxon>
        <taxon>Anareolatae</taxon>
        <taxon>Phasmatidae</taxon>
        <taxon>Eurycanthinae</taxon>
        <taxon>Dryococelus</taxon>
    </lineage>
</organism>
<gene>
    <name evidence="1" type="ORF">PR048_018857</name>
</gene>
<keyword evidence="2" id="KW-1185">Reference proteome</keyword>
<accession>A0ABQ9H1U9</accession>
<dbReference type="EMBL" id="JARBHB010000007">
    <property type="protein sequence ID" value="KAJ8878280.1"/>
    <property type="molecule type" value="Genomic_DNA"/>
</dbReference>
<name>A0ABQ9H1U9_9NEOP</name>
<dbReference type="Proteomes" id="UP001159363">
    <property type="component" value="Chromosome 6"/>
</dbReference>
<reference evidence="1 2" key="1">
    <citation type="submission" date="2023-02" db="EMBL/GenBank/DDBJ databases">
        <title>LHISI_Scaffold_Assembly.</title>
        <authorList>
            <person name="Stuart O.P."/>
            <person name="Cleave R."/>
            <person name="Magrath M.J.L."/>
            <person name="Mikheyev A.S."/>
        </authorList>
    </citation>
    <scope>NUCLEOTIDE SEQUENCE [LARGE SCALE GENOMIC DNA]</scope>
    <source>
        <strain evidence="1">Daus_M_001</strain>
        <tissue evidence="1">Leg muscle</tissue>
    </source>
</reference>
<sequence length="194" mass="22730">MSEERRVLCLKATRTLSKVLYEECVDILDEELHRRRMWVQKLIMRRANSGESSTVMSELYEEDPREFKYVMRITPGQFDGLLKMVTLLIQRSDTIMREVLSVKVKFEITLAFLASGTNFRMLSLLFRVSKAAISALISEVCEAIRLCLKDYMKVSNHLSVICVYILQNIFEINWKPEFPMQKYQSPYVTTSIHK</sequence>